<evidence type="ECO:0000256" key="1">
    <source>
        <dbReference type="ARBA" id="ARBA00004496"/>
    </source>
</evidence>
<protein>
    <recommendedName>
        <fullName evidence="3">16S rRNA (uracil(1498)-N(3))-methyltransferase</fullName>
        <ecNumber evidence="3">2.1.1.193</ecNumber>
    </recommendedName>
</protein>
<evidence type="ECO:0000256" key="8">
    <source>
        <dbReference type="ARBA" id="ARBA00022691"/>
    </source>
</evidence>
<dbReference type="PANTHER" id="PTHR30027">
    <property type="entry name" value="RIBOSOMAL RNA SMALL SUBUNIT METHYLTRANSFERASE E"/>
    <property type="match status" value="1"/>
</dbReference>
<dbReference type="InterPro" id="IPR006700">
    <property type="entry name" value="RsmE"/>
</dbReference>
<evidence type="ECO:0000256" key="3">
    <source>
        <dbReference type="ARBA" id="ARBA00012328"/>
    </source>
</evidence>
<dbReference type="EC" id="2.1.1.193" evidence="3"/>
<dbReference type="PIRSF" id="PIRSF015601">
    <property type="entry name" value="MTase_slr0722"/>
    <property type="match status" value="1"/>
</dbReference>
<evidence type="ECO:0000256" key="6">
    <source>
        <dbReference type="ARBA" id="ARBA00022603"/>
    </source>
</evidence>
<comment type="similarity">
    <text evidence="2">Belongs to the RNA methyltransferase RsmE family.</text>
</comment>
<evidence type="ECO:0000313" key="12">
    <source>
        <dbReference type="EMBL" id="MPM89590.1"/>
    </source>
</evidence>
<proteinExistence type="inferred from homology"/>
<dbReference type="SUPFAM" id="SSF75217">
    <property type="entry name" value="alpha/beta knot"/>
    <property type="match status" value="1"/>
</dbReference>
<comment type="caution">
    <text evidence="12">The sequence shown here is derived from an EMBL/GenBank/DDBJ whole genome shotgun (WGS) entry which is preliminary data.</text>
</comment>
<keyword evidence="4" id="KW-0963">Cytoplasm</keyword>
<comment type="catalytic activity">
    <reaction evidence="10">
        <text>uridine(1498) in 16S rRNA + S-adenosyl-L-methionine = N(3)-methyluridine(1498) in 16S rRNA + S-adenosyl-L-homocysteine + H(+)</text>
        <dbReference type="Rhea" id="RHEA:42920"/>
        <dbReference type="Rhea" id="RHEA-COMP:10283"/>
        <dbReference type="Rhea" id="RHEA-COMP:10284"/>
        <dbReference type="ChEBI" id="CHEBI:15378"/>
        <dbReference type="ChEBI" id="CHEBI:57856"/>
        <dbReference type="ChEBI" id="CHEBI:59789"/>
        <dbReference type="ChEBI" id="CHEBI:65315"/>
        <dbReference type="ChEBI" id="CHEBI:74502"/>
        <dbReference type="EC" id="2.1.1.193"/>
    </reaction>
</comment>
<sequence length="236" mass="25781">MNLILLENSDFITQDTVRVAGRRLKHMAEVLHCAAGMRCKVGVLGGAVGCGEVLAMTPDYAELRIAVDVPPPPEAEVTLIAALPRPKTYRKLLHAAIAMGVKKLVMIQTFKVDKSYWASPFLEPGFFAGEARLALEQAGDTVLPEIAFYRRFKPFVEDIYPELARGRTAYLAHPAGAAPLPDRPGRPALLVVGPEGGFTDYEVCCFMDAGALPVTLGRRTLRTEVALPILLGRWLR</sequence>
<dbReference type="InterPro" id="IPR029028">
    <property type="entry name" value="Alpha/beta_knot_MTases"/>
</dbReference>
<dbReference type="EMBL" id="VSSQ01036994">
    <property type="protein sequence ID" value="MPM89590.1"/>
    <property type="molecule type" value="Genomic_DNA"/>
</dbReference>
<keyword evidence="8" id="KW-0949">S-adenosyl-L-methionine</keyword>
<dbReference type="Pfam" id="PF04452">
    <property type="entry name" value="Methyltrans_RNA"/>
    <property type="match status" value="1"/>
</dbReference>
<evidence type="ECO:0000256" key="10">
    <source>
        <dbReference type="ARBA" id="ARBA00047944"/>
    </source>
</evidence>
<evidence type="ECO:0000256" key="7">
    <source>
        <dbReference type="ARBA" id="ARBA00022679"/>
    </source>
</evidence>
<dbReference type="GO" id="GO:0070475">
    <property type="term" value="P:rRNA base methylation"/>
    <property type="evidence" value="ECO:0007669"/>
    <property type="project" value="TreeGrafter"/>
</dbReference>
<evidence type="ECO:0000256" key="2">
    <source>
        <dbReference type="ARBA" id="ARBA00005528"/>
    </source>
</evidence>
<keyword evidence="6" id="KW-0489">Methyltransferase</keyword>
<evidence type="ECO:0000256" key="5">
    <source>
        <dbReference type="ARBA" id="ARBA00022552"/>
    </source>
</evidence>
<evidence type="ECO:0000256" key="9">
    <source>
        <dbReference type="ARBA" id="ARBA00025699"/>
    </source>
</evidence>
<name>A0A645DJG4_9ZZZZ</name>
<organism evidence="12">
    <name type="scientific">bioreactor metagenome</name>
    <dbReference type="NCBI Taxonomy" id="1076179"/>
    <lineage>
        <taxon>unclassified sequences</taxon>
        <taxon>metagenomes</taxon>
        <taxon>ecological metagenomes</taxon>
    </lineage>
</organism>
<comment type="function">
    <text evidence="9">Specifically methylates the N3 position of the uracil ring of uridine 1498 (m3U1498) in 16S rRNA. Acts on the fully assembled 30S ribosomal subunit.</text>
</comment>
<dbReference type="PANTHER" id="PTHR30027:SF3">
    <property type="entry name" value="16S RRNA (URACIL(1498)-N(3))-METHYLTRANSFERASE"/>
    <property type="match status" value="1"/>
</dbReference>
<dbReference type="NCBIfam" id="NF008700">
    <property type="entry name" value="PRK11713.5-4"/>
    <property type="match status" value="1"/>
</dbReference>
<dbReference type="Gene3D" id="3.40.1280.10">
    <property type="match status" value="1"/>
</dbReference>
<dbReference type="NCBIfam" id="TIGR00046">
    <property type="entry name" value="RsmE family RNA methyltransferase"/>
    <property type="match status" value="1"/>
</dbReference>
<keyword evidence="7" id="KW-0808">Transferase</keyword>
<gene>
    <name evidence="12" type="ORF">SDC9_136702</name>
</gene>
<evidence type="ECO:0000259" key="11">
    <source>
        <dbReference type="Pfam" id="PF04452"/>
    </source>
</evidence>
<feature type="domain" description="Ribosomal RNA small subunit methyltransferase E methyltransferase" evidence="11">
    <location>
        <begin position="75"/>
        <end position="232"/>
    </location>
</feature>
<reference evidence="12" key="1">
    <citation type="submission" date="2019-08" db="EMBL/GenBank/DDBJ databases">
        <authorList>
            <person name="Kucharzyk K."/>
            <person name="Murdoch R.W."/>
            <person name="Higgins S."/>
            <person name="Loffler F."/>
        </authorList>
    </citation>
    <scope>NUCLEOTIDE SEQUENCE</scope>
</reference>
<keyword evidence="5" id="KW-0698">rRNA processing</keyword>
<dbReference type="InterPro" id="IPR046886">
    <property type="entry name" value="RsmE_MTase_dom"/>
</dbReference>
<dbReference type="CDD" id="cd18084">
    <property type="entry name" value="RsmE-like"/>
    <property type="match status" value="1"/>
</dbReference>
<dbReference type="GO" id="GO:0070042">
    <property type="term" value="F:rRNA (uridine-N3-)-methyltransferase activity"/>
    <property type="evidence" value="ECO:0007669"/>
    <property type="project" value="TreeGrafter"/>
</dbReference>
<evidence type="ECO:0000256" key="4">
    <source>
        <dbReference type="ARBA" id="ARBA00022490"/>
    </source>
</evidence>
<accession>A0A645DJG4</accession>
<comment type="subcellular location">
    <subcellularLocation>
        <location evidence="1">Cytoplasm</location>
    </subcellularLocation>
</comment>
<dbReference type="InterPro" id="IPR029026">
    <property type="entry name" value="tRNA_m1G_MTases_N"/>
</dbReference>
<dbReference type="GO" id="GO:0005737">
    <property type="term" value="C:cytoplasm"/>
    <property type="evidence" value="ECO:0007669"/>
    <property type="project" value="UniProtKB-SubCell"/>
</dbReference>
<dbReference type="AlphaFoldDB" id="A0A645DJG4"/>